<feature type="transmembrane region" description="Helical" evidence="1">
    <location>
        <begin position="6"/>
        <end position="28"/>
    </location>
</feature>
<sequence>MNRENVLLKILKTLALVICFVVSCAMYFHLYVVMNKDCIGNTTEEVTYGRLVDCPDTDCQPYSWSCYLH</sequence>
<keyword evidence="1" id="KW-0812">Transmembrane</keyword>
<dbReference type="EMBL" id="BK015690">
    <property type="protein sequence ID" value="DAE20230.1"/>
    <property type="molecule type" value="Genomic_DNA"/>
</dbReference>
<accession>A0A8S5QLU1</accession>
<reference evidence="2" key="1">
    <citation type="journal article" date="2021" name="Proc. Natl. Acad. Sci. U.S.A.">
        <title>A Catalog of Tens of Thousands of Viruses from Human Metagenomes Reveals Hidden Associations with Chronic Diseases.</title>
        <authorList>
            <person name="Tisza M.J."/>
            <person name="Buck C.B."/>
        </authorList>
    </citation>
    <scope>NUCLEOTIDE SEQUENCE</scope>
    <source>
        <strain evidence="2">CtekV29</strain>
    </source>
</reference>
<name>A0A8S5QLU1_9CAUD</name>
<evidence type="ECO:0000313" key="2">
    <source>
        <dbReference type="EMBL" id="DAE20230.1"/>
    </source>
</evidence>
<dbReference type="PROSITE" id="PS51257">
    <property type="entry name" value="PROKAR_LIPOPROTEIN"/>
    <property type="match status" value="1"/>
</dbReference>
<protein>
    <submittedName>
        <fullName evidence="2">Geminivirus putative movement protein</fullName>
    </submittedName>
</protein>
<organism evidence="2">
    <name type="scientific">Siphoviridae sp. ctekV29</name>
    <dbReference type="NCBI Taxonomy" id="2826406"/>
    <lineage>
        <taxon>Viruses</taxon>
        <taxon>Duplodnaviria</taxon>
        <taxon>Heunggongvirae</taxon>
        <taxon>Uroviricota</taxon>
        <taxon>Caudoviricetes</taxon>
    </lineage>
</organism>
<evidence type="ECO:0000256" key="1">
    <source>
        <dbReference type="SAM" id="Phobius"/>
    </source>
</evidence>
<keyword evidence="1" id="KW-0472">Membrane</keyword>
<proteinExistence type="predicted"/>
<keyword evidence="1" id="KW-1133">Transmembrane helix</keyword>